<dbReference type="Proteomes" id="UP001497623">
    <property type="component" value="Unassembled WGS sequence"/>
</dbReference>
<sequence>KDILMSRNVFCRECIETGGDGSWWGWIQDAKDKVIAQSSEVLEFVKKDVEEFTKVVSEETSAVVSATAGQLKTQLRRSRDYIARQLIQKRQAYYLHHIGVASYTPENTVQSHIVPTLRHIRYLVDLYLHLNKATEKLFSDKEEGEEGFAEKLQNFLIDFKIERILNQTLSIRRPFKKKYYKMGIPKLQRVSSWLLRKCFCKMHKAEITKIRKK</sequence>
<dbReference type="AlphaFoldDB" id="A0AAV2RU85"/>
<evidence type="ECO:0000313" key="1">
    <source>
        <dbReference type="EMBL" id="CAL4140789.1"/>
    </source>
</evidence>
<accession>A0AAV2RU85</accession>
<reference evidence="1 2" key="1">
    <citation type="submission" date="2024-05" db="EMBL/GenBank/DDBJ databases">
        <authorList>
            <person name="Wallberg A."/>
        </authorList>
    </citation>
    <scope>NUCLEOTIDE SEQUENCE [LARGE SCALE GENOMIC DNA]</scope>
</reference>
<protein>
    <submittedName>
        <fullName evidence="1">Uncharacterized protein</fullName>
    </submittedName>
</protein>
<feature type="non-terminal residue" evidence="1">
    <location>
        <position position="1"/>
    </location>
</feature>
<feature type="non-terminal residue" evidence="1">
    <location>
        <position position="213"/>
    </location>
</feature>
<organism evidence="1 2">
    <name type="scientific">Meganyctiphanes norvegica</name>
    <name type="common">Northern krill</name>
    <name type="synonym">Thysanopoda norvegica</name>
    <dbReference type="NCBI Taxonomy" id="48144"/>
    <lineage>
        <taxon>Eukaryota</taxon>
        <taxon>Metazoa</taxon>
        <taxon>Ecdysozoa</taxon>
        <taxon>Arthropoda</taxon>
        <taxon>Crustacea</taxon>
        <taxon>Multicrustacea</taxon>
        <taxon>Malacostraca</taxon>
        <taxon>Eumalacostraca</taxon>
        <taxon>Eucarida</taxon>
        <taxon>Euphausiacea</taxon>
        <taxon>Euphausiidae</taxon>
        <taxon>Meganyctiphanes</taxon>
    </lineage>
</organism>
<evidence type="ECO:0000313" key="2">
    <source>
        <dbReference type="Proteomes" id="UP001497623"/>
    </source>
</evidence>
<comment type="caution">
    <text evidence="1">The sequence shown here is derived from an EMBL/GenBank/DDBJ whole genome shotgun (WGS) entry which is preliminary data.</text>
</comment>
<name>A0AAV2RU85_MEGNR</name>
<gene>
    <name evidence="1" type="ORF">MNOR_LOCUS28737</name>
</gene>
<keyword evidence="2" id="KW-1185">Reference proteome</keyword>
<dbReference type="EMBL" id="CAXKWB010032219">
    <property type="protein sequence ID" value="CAL4140789.1"/>
    <property type="molecule type" value="Genomic_DNA"/>
</dbReference>
<proteinExistence type="predicted"/>